<reference evidence="1 2" key="1">
    <citation type="submission" date="2015-01" db="EMBL/GenBank/DDBJ databases">
        <title>Evolution of Trichinella species and genotypes.</title>
        <authorList>
            <person name="Korhonen P.K."/>
            <person name="Edoardo P."/>
            <person name="Giuseppe L.R."/>
            <person name="Gasser R.B."/>
        </authorList>
    </citation>
    <scope>NUCLEOTIDE SEQUENCE [LARGE SCALE GENOMIC DNA]</scope>
    <source>
        <strain evidence="1">ISS3</strain>
    </source>
</reference>
<dbReference type="Proteomes" id="UP000054776">
    <property type="component" value="Unassembled WGS sequence"/>
</dbReference>
<evidence type="ECO:0000313" key="1">
    <source>
        <dbReference type="EMBL" id="KRY31103.1"/>
    </source>
</evidence>
<comment type="caution">
    <text evidence="1">The sequence shown here is derived from an EMBL/GenBank/DDBJ whole genome shotgun (WGS) entry which is preliminary data.</text>
</comment>
<organism evidence="1 2">
    <name type="scientific">Trichinella spiralis</name>
    <name type="common">Trichina worm</name>
    <dbReference type="NCBI Taxonomy" id="6334"/>
    <lineage>
        <taxon>Eukaryota</taxon>
        <taxon>Metazoa</taxon>
        <taxon>Ecdysozoa</taxon>
        <taxon>Nematoda</taxon>
        <taxon>Enoplea</taxon>
        <taxon>Dorylaimia</taxon>
        <taxon>Trichinellida</taxon>
        <taxon>Trichinellidae</taxon>
        <taxon>Trichinella</taxon>
    </lineage>
</organism>
<gene>
    <name evidence="1" type="ORF">T01_1483</name>
</gene>
<accession>A0A0V1B2A2</accession>
<keyword evidence="2" id="KW-1185">Reference proteome</keyword>
<dbReference type="OrthoDB" id="6152074at2759"/>
<evidence type="ECO:0000313" key="2">
    <source>
        <dbReference type="Proteomes" id="UP000054776"/>
    </source>
</evidence>
<protein>
    <submittedName>
        <fullName evidence="1">Uncharacterized protein</fullName>
    </submittedName>
</protein>
<dbReference type="EMBL" id="JYDH01000125">
    <property type="protein sequence ID" value="KRY31103.1"/>
    <property type="molecule type" value="Genomic_DNA"/>
</dbReference>
<dbReference type="AlphaFoldDB" id="A0A0V1B2A2"/>
<proteinExistence type="predicted"/>
<name>A0A0V1B2A2_TRISP</name>
<sequence length="77" mass="8802">MTTLESLNYTQRIKAVCCKWGFKVISPAGKPGLFYDFIFYDAKNLIVEDPLVKRCQRAETTNCSLTITTHFLNYNCG</sequence>